<keyword evidence="2" id="KW-1185">Reference proteome</keyword>
<dbReference type="Gene3D" id="3.80.10.10">
    <property type="entry name" value="Ribonuclease Inhibitor"/>
    <property type="match status" value="1"/>
</dbReference>
<protein>
    <submittedName>
        <fullName evidence="1">F-box domain-containing protein</fullName>
    </submittedName>
</protein>
<sequence>MPKATTQVCCICGADPKASPSFTALLEPFPASSSPDIARLLSTNDVPQDAHIPVIQQIISGAEERLRALDAYILPLQAALAQLVQQRADIAEHLREHRAILSPVRRVPPELVCEIFDLSTAQSRDRIPPWQLGCISRTWRHYAVEYPPLWSYLTVPHFDLDENEITACLPALESQLCRSGTALLDIAWPIDNRSPDSRILDLLLPHSNSWRTVAFWPEYDDAVLDWLEPVRSKLDSLQKLQVSPRACRQPVPDVFTTAPNLHQVRLPSIRLSGGDSPLLYRTFIPVPWKQITHYRGDCQFAQHVEILRSAPNLANCALYGIEYTGSIAARETPLVLPQLRRLCLDWDGFLLPIVASNLEELCCPYSNWIIPRILPFVWRASCTLQRLILWECPLSAELTITLRDLPSLTYLLLVNGRHDEADGLAFFATMHVYGTTTDIRPHLKSMVYGYVHWDSRESHDSFIRMARSRFEASASRPSATVLNSLRLLSCSRYLGDYSPPDADFKARIRSLQNERFNVAFLGEGETAEYLRCREF</sequence>
<evidence type="ECO:0000313" key="2">
    <source>
        <dbReference type="Proteomes" id="UP000623467"/>
    </source>
</evidence>
<dbReference type="AlphaFoldDB" id="A0A8H6XU74"/>
<reference evidence="1" key="1">
    <citation type="submission" date="2020-05" db="EMBL/GenBank/DDBJ databases">
        <title>Mycena genomes resolve the evolution of fungal bioluminescence.</title>
        <authorList>
            <person name="Tsai I.J."/>
        </authorList>
    </citation>
    <scope>NUCLEOTIDE SEQUENCE</scope>
    <source>
        <strain evidence="1">160909Yilan</strain>
    </source>
</reference>
<proteinExistence type="predicted"/>
<evidence type="ECO:0000313" key="1">
    <source>
        <dbReference type="EMBL" id="KAF7346651.1"/>
    </source>
</evidence>
<dbReference type="OrthoDB" id="3365698at2759"/>
<organism evidence="1 2">
    <name type="scientific">Mycena sanguinolenta</name>
    <dbReference type="NCBI Taxonomy" id="230812"/>
    <lineage>
        <taxon>Eukaryota</taxon>
        <taxon>Fungi</taxon>
        <taxon>Dikarya</taxon>
        <taxon>Basidiomycota</taxon>
        <taxon>Agaricomycotina</taxon>
        <taxon>Agaricomycetes</taxon>
        <taxon>Agaricomycetidae</taxon>
        <taxon>Agaricales</taxon>
        <taxon>Marasmiineae</taxon>
        <taxon>Mycenaceae</taxon>
        <taxon>Mycena</taxon>
    </lineage>
</organism>
<name>A0A8H6XU74_9AGAR</name>
<dbReference type="EMBL" id="JACAZH010000018">
    <property type="protein sequence ID" value="KAF7346651.1"/>
    <property type="molecule type" value="Genomic_DNA"/>
</dbReference>
<accession>A0A8H6XU74</accession>
<dbReference type="SUPFAM" id="SSF52047">
    <property type="entry name" value="RNI-like"/>
    <property type="match status" value="1"/>
</dbReference>
<dbReference type="InterPro" id="IPR032675">
    <property type="entry name" value="LRR_dom_sf"/>
</dbReference>
<comment type="caution">
    <text evidence="1">The sequence shown here is derived from an EMBL/GenBank/DDBJ whole genome shotgun (WGS) entry which is preliminary data.</text>
</comment>
<dbReference type="Proteomes" id="UP000623467">
    <property type="component" value="Unassembled WGS sequence"/>
</dbReference>
<gene>
    <name evidence="1" type="ORF">MSAN_01802600</name>
</gene>